<evidence type="ECO:0000256" key="4">
    <source>
        <dbReference type="SAM" id="MobiDB-lite"/>
    </source>
</evidence>
<feature type="transmembrane region" description="Helical" evidence="5">
    <location>
        <begin position="66"/>
        <end position="85"/>
    </location>
</feature>
<dbReference type="InterPro" id="IPR001005">
    <property type="entry name" value="SANT/Myb"/>
</dbReference>
<evidence type="ECO:0000256" key="3">
    <source>
        <dbReference type="ARBA" id="ARBA00023242"/>
    </source>
</evidence>
<dbReference type="InterPro" id="IPR009057">
    <property type="entry name" value="Homeodomain-like_sf"/>
</dbReference>
<dbReference type="GO" id="GO:0005634">
    <property type="term" value="C:nucleus"/>
    <property type="evidence" value="ECO:0007669"/>
    <property type="project" value="UniProtKB-SubCell"/>
</dbReference>
<accession>A0A426Y6L2</accession>
<dbReference type="CDD" id="cd00167">
    <property type="entry name" value="SANT"/>
    <property type="match status" value="1"/>
</dbReference>
<dbReference type="GO" id="GO:0000976">
    <property type="term" value="F:transcription cis-regulatory region binding"/>
    <property type="evidence" value="ECO:0007669"/>
    <property type="project" value="TreeGrafter"/>
</dbReference>
<feature type="compositionally biased region" description="Basic and acidic residues" evidence="4">
    <location>
        <begin position="200"/>
        <end position="209"/>
    </location>
</feature>
<dbReference type="PANTHER" id="PTHR47998:SF91">
    <property type="entry name" value="MYB-RELATED PROTEIN 308-LIKE"/>
    <property type="match status" value="1"/>
</dbReference>
<feature type="transmembrane region" description="Helical" evidence="5">
    <location>
        <begin position="28"/>
        <end position="46"/>
    </location>
</feature>
<sequence length="336" mass="37163">MTQKDRHKAGEAFFQFPPHGGIGMRFEGPVGTAGVCVCVYWIALLFSTSRGRGRSRRFHRECSRRWYGRGINYCTYAYVIHLLYITRTVHRKEYFTEGSPELLRLLSQPWVEARAAPGINSRRGPGAPPRTRCSVTTSGFMARASGERSPRKQVQPWSLIAGRLPGRTDNEIKNYWNTVLKKKKLQAQPAASTATTVMHSDQDGEPTLKNEKEAEVSTQCSQDGAASRSVQNVHCNRFNSSPGAVGDLHSEGSSVAAEECDLFDILKGLDTEELCSRYLLELDFFQLLGSNVPQDMRDWCGGGGGGGGGDSYVFYDDRLLLEGAAISDTWIGGEHI</sequence>
<feature type="compositionally biased region" description="Polar residues" evidence="4">
    <location>
        <begin position="190"/>
        <end position="199"/>
    </location>
</feature>
<comment type="caution">
    <text evidence="8">The sequence shown here is derived from an EMBL/GenBank/DDBJ whole genome shotgun (WGS) entry which is preliminary data.</text>
</comment>
<dbReference type="SUPFAM" id="SSF46689">
    <property type="entry name" value="Homeodomain-like"/>
    <property type="match status" value="1"/>
</dbReference>
<feature type="domain" description="HTH myb-type" evidence="7">
    <location>
        <begin position="157"/>
        <end position="184"/>
    </location>
</feature>
<dbReference type="Proteomes" id="UP000287651">
    <property type="component" value="Unassembled WGS sequence"/>
</dbReference>
<dbReference type="InterPro" id="IPR015495">
    <property type="entry name" value="Myb_TF_plants"/>
</dbReference>
<keyword evidence="5" id="KW-1133">Transmembrane helix</keyword>
<keyword evidence="3" id="KW-0539">Nucleus</keyword>
<evidence type="ECO:0000313" key="8">
    <source>
        <dbReference type="EMBL" id="RRT47389.1"/>
    </source>
</evidence>
<dbReference type="PANTHER" id="PTHR47998">
    <property type="entry name" value="TRANSCRIPTION FACTOR MYB51-LIKE ISOFORM X1"/>
    <property type="match status" value="1"/>
</dbReference>
<dbReference type="Pfam" id="PF00249">
    <property type="entry name" value="Myb_DNA-binding"/>
    <property type="match status" value="1"/>
</dbReference>
<organism evidence="8 9">
    <name type="scientific">Ensete ventricosum</name>
    <name type="common">Abyssinian banana</name>
    <name type="synonym">Musa ensete</name>
    <dbReference type="NCBI Taxonomy" id="4639"/>
    <lineage>
        <taxon>Eukaryota</taxon>
        <taxon>Viridiplantae</taxon>
        <taxon>Streptophyta</taxon>
        <taxon>Embryophyta</taxon>
        <taxon>Tracheophyta</taxon>
        <taxon>Spermatophyta</taxon>
        <taxon>Magnoliopsida</taxon>
        <taxon>Liliopsida</taxon>
        <taxon>Zingiberales</taxon>
        <taxon>Musaceae</taxon>
        <taxon>Ensete</taxon>
    </lineage>
</organism>
<evidence type="ECO:0000256" key="5">
    <source>
        <dbReference type="SAM" id="Phobius"/>
    </source>
</evidence>
<keyword evidence="5" id="KW-0472">Membrane</keyword>
<comment type="subcellular location">
    <subcellularLocation>
        <location evidence="1">Nucleus</location>
    </subcellularLocation>
</comment>
<keyword evidence="5" id="KW-0812">Transmembrane</keyword>
<dbReference type="InterPro" id="IPR017930">
    <property type="entry name" value="Myb_dom"/>
</dbReference>
<keyword evidence="2" id="KW-0238">DNA-binding</keyword>
<gene>
    <name evidence="8" type="ORF">B296_00024529</name>
</gene>
<dbReference type="GO" id="GO:0006355">
    <property type="term" value="P:regulation of DNA-templated transcription"/>
    <property type="evidence" value="ECO:0007669"/>
    <property type="project" value="TreeGrafter"/>
</dbReference>
<dbReference type="PROSITE" id="PS50090">
    <property type="entry name" value="MYB_LIKE"/>
    <property type="match status" value="1"/>
</dbReference>
<dbReference type="EMBL" id="AMZH03014582">
    <property type="protein sequence ID" value="RRT47389.1"/>
    <property type="molecule type" value="Genomic_DNA"/>
</dbReference>
<evidence type="ECO:0000256" key="2">
    <source>
        <dbReference type="ARBA" id="ARBA00023125"/>
    </source>
</evidence>
<protein>
    <submittedName>
        <fullName evidence="8">Uncharacterized protein</fullName>
    </submittedName>
</protein>
<dbReference type="Gene3D" id="1.10.10.60">
    <property type="entry name" value="Homeodomain-like"/>
    <property type="match status" value="1"/>
</dbReference>
<feature type="domain" description="Myb-like" evidence="6">
    <location>
        <begin position="157"/>
        <end position="180"/>
    </location>
</feature>
<evidence type="ECO:0000256" key="1">
    <source>
        <dbReference type="ARBA" id="ARBA00004123"/>
    </source>
</evidence>
<evidence type="ECO:0000313" key="9">
    <source>
        <dbReference type="Proteomes" id="UP000287651"/>
    </source>
</evidence>
<evidence type="ECO:0000259" key="6">
    <source>
        <dbReference type="PROSITE" id="PS50090"/>
    </source>
</evidence>
<dbReference type="AlphaFoldDB" id="A0A426Y6L2"/>
<dbReference type="SMART" id="SM00717">
    <property type="entry name" value="SANT"/>
    <property type="match status" value="1"/>
</dbReference>
<proteinExistence type="predicted"/>
<feature type="region of interest" description="Disordered" evidence="4">
    <location>
        <begin position="190"/>
        <end position="209"/>
    </location>
</feature>
<reference evidence="8 9" key="1">
    <citation type="journal article" date="2014" name="Agronomy (Basel)">
        <title>A Draft Genome Sequence for Ensete ventricosum, the Drought-Tolerant Tree Against Hunger.</title>
        <authorList>
            <person name="Harrison J."/>
            <person name="Moore K.A."/>
            <person name="Paszkiewicz K."/>
            <person name="Jones T."/>
            <person name="Grant M."/>
            <person name="Ambacheew D."/>
            <person name="Muzemil S."/>
            <person name="Studholme D.J."/>
        </authorList>
    </citation>
    <scope>NUCLEOTIDE SEQUENCE [LARGE SCALE GENOMIC DNA]</scope>
</reference>
<dbReference type="GO" id="GO:0030154">
    <property type="term" value="P:cell differentiation"/>
    <property type="evidence" value="ECO:0007669"/>
    <property type="project" value="TreeGrafter"/>
</dbReference>
<evidence type="ECO:0000259" key="7">
    <source>
        <dbReference type="PROSITE" id="PS51294"/>
    </source>
</evidence>
<name>A0A426Y6L2_ENSVE</name>
<dbReference type="PROSITE" id="PS51294">
    <property type="entry name" value="HTH_MYB"/>
    <property type="match status" value="1"/>
</dbReference>